<dbReference type="STRING" id="1232683.ADIMK_1481"/>
<accession>A0A081G0D0</accession>
<keyword evidence="1" id="KW-1133">Transmembrane helix</keyword>
<dbReference type="EMBL" id="JMQN01000018">
    <property type="protein sequence ID" value="KEA64235.1"/>
    <property type="molecule type" value="Genomic_DNA"/>
</dbReference>
<evidence type="ECO:0000313" key="3">
    <source>
        <dbReference type="Proteomes" id="UP000028252"/>
    </source>
</evidence>
<feature type="transmembrane region" description="Helical" evidence="1">
    <location>
        <begin position="62"/>
        <end position="85"/>
    </location>
</feature>
<sequence length="359" mass="41588">MNYLHVPCYMSSKVKHGGYKRSIQISKTIENLGGTLFDPYALNKKEAIRASFHNPVFLFRSFFTSIIFIIFFGVNIKFFFPLVVYSTLLLQRVSKKDFDCVLLEVGPGFPIVFMRLLKMLNVQYDAMPHNIEFMVPSQTEVFFRSDNHLFSNEIFGYKHARRVFVISRHDQIMLSNMGVMAYVYSYYPVADEYEAVIKIREFRKQKEKSYRALLMGTISNPPTFRGIMNFISEIKSLNIKMHNYIFEIAGYGTEKLKAYEGDNVKVLGTLSDKELISVLSDVDMLIISQPQTSGFLTKIVEFNLSGIPVIVISDYFQSENLEEYGVYRVDNIEEVDFILNTKLSFSYFNSPDIKIFLDL</sequence>
<dbReference type="PATRIC" id="fig|1232683.4.peg.1460"/>
<proteinExistence type="predicted"/>
<keyword evidence="1" id="KW-0812">Transmembrane</keyword>
<dbReference type="OrthoDB" id="791038at2"/>
<evidence type="ECO:0000256" key="1">
    <source>
        <dbReference type="SAM" id="Phobius"/>
    </source>
</evidence>
<dbReference type="Gene3D" id="3.40.50.2000">
    <property type="entry name" value="Glycogen Phosphorylase B"/>
    <property type="match status" value="1"/>
</dbReference>
<dbReference type="RefSeq" id="WP_036185715.1">
    <property type="nucleotide sequence ID" value="NZ_JMQN01000018.1"/>
</dbReference>
<comment type="caution">
    <text evidence="2">The sequence shown here is derived from an EMBL/GenBank/DDBJ whole genome shotgun (WGS) entry which is preliminary data.</text>
</comment>
<dbReference type="Proteomes" id="UP000028252">
    <property type="component" value="Unassembled WGS sequence"/>
</dbReference>
<name>A0A081G0D0_9GAMM</name>
<dbReference type="SUPFAM" id="SSF53756">
    <property type="entry name" value="UDP-Glycosyltransferase/glycogen phosphorylase"/>
    <property type="match status" value="1"/>
</dbReference>
<keyword evidence="3" id="KW-1185">Reference proteome</keyword>
<keyword evidence="1" id="KW-0472">Membrane</keyword>
<reference evidence="2 3" key="1">
    <citation type="submission" date="2014-04" db="EMBL/GenBank/DDBJ databases">
        <title>Marinobacterium kochiensis sp. nov., isolated from sediment sample collected from Kochi backwaters in Kerala, India.</title>
        <authorList>
            <person name="Singh A."/>
            <person name="Pinnaka A.K."/>
        </authorList>
    </citation>
    <scope>NUCLEOTIDE SEQUENCE [LARGE SCALE GENOMIC DNA]</scope>
    <source>
        <strain evidence="2 3">AK27</strain>
    </source>
</reference>
<dbReference type="AlphaFoldDB" id="A0A081G0D0"/>
<dbReference type="eggNOG" id="COG0438">
    <property type="taxonomic scope" value="Bacteria"/>
</dbReference>
<protein>
    <recommendedName>
        <fullName evidence="4">Glycosyltransferase</fullName>
    </recommendedName>
</protein>
<evidence type="ECO:0008006" key="4">
    <source>
        <dbReference type="Google" id="ProtNLM"/>
    </source>
</evidence>
<organism evidence="2 3">
    <name type="scientific">Marinobacterium lacunae</name>
    <dbReference type="NCBI Taxonomy" id="1232683"/>
    <lineage>
        <taxon>Bacteria</taxon>
        <taxon>Pseudomonadati</taxon>
        <taxon>Pseudomonadota</taxon>
        <taxon>Gammaproteobacteria</taxon>
        <taxon>Oceanospirillales</taxon>
        <taxon>Oceanospirillaceae</taxon>
        <taxon>Marinobacterium</taxon>
    </lineage>
</organism>
<gene>
    <name evidence="2" type="ORF">ADIMK_1481</name>
</gene>
<evidence type="ECO:0000313" key="2">
    <source>
        <dbReference type="EMBL" id="KEA64235.1"/>
    </source>
</evidence>